<gene>
    <name evidence="1" type="ORF">XD48_0073</name>
</gene>
<comment type="caution">
    <text evidence="1">The sequence shown here is derived from an EMBL/GenBank/DDBJ whole genome shotgun (WGS) entry which is preliminary data.</text>
</comment>
<evidence type="ECO:0000313" key="1">
    <source>
        <dbReference type="EMBL" id="KUK07738.1"/>
    </source>
</evidence>
<dbReference type="EMBL" id="LGEX01000001">
    <property type="protein sequence ID" value="KUK07738.1"/>
    <property type="molecule type" value="Genomic_DNA"/>
</dbReference>
<accession>A0A101E2G9</accession>
<proteinExistence type="predicted"/>
<dbReference type="CDD" id="cd18704">
    <property type="entry name" value="PIN_VapC-like"/>
    <property type="match status" value="1"/>
</dbReference>
<protein>
    <recommendedName>
        <fullName evidence="3">PIN domain-containing protein</fullName>
    </recommendedName>
</protein>
<organism evidence="1 2">
    <name type="scientific">Archaeoglobus fulgidus</name>
    <dbReference type="NCBI Taxonomy" id="2234"/>
    <lineage>
        <taxon>Archaea</taxon>
        <taxon>Methanobacteriati</taxon>
        <taxon>Methanobacteriota</taxon>
        <taxon>Archaeoglobi</taxon>
        <taxon>Archaeoglobales</taxon>
        <taxon>Archaeoglobaceae</taxon>
        <taxon>Archaeoglobus</taxon>
    </lineage>
</organism>
<evidence type="ECO:0000313" key="2">
    <source>
        <dbReference type="Proteomes" id="UP000054015"/>
    </source>
</evidence>
<name>A0A101E2G9_ARCFL</name>
<dbReference type="Proteomes" id="UP000054015">
    <property type="component" value="Unassembled WGS sequence"/>
</dbReference>
<sequence length="328" mass="38268">MNEAVVSTDELQILLNLVDEISVMYPLYRHFSLLSAEHEEEGYRLKIMQGDVDFDDQKLHEELPSYSDFLQCLLAAGVIGYANQEVFEENMKAYKKLSKPLFLSPDTNVLYHRFLTNSAIDLREVLLVNTVREEIEASLNFKYSPAQISEIKKEVRYQPFLLDEFINRRMKKSRLACIALSEYRQLRRYAVEIEGVEPSTSDKEQNDLIIVKTLRRFERERAAMPVMLTADRQMADLCEAEGVEHILFVLPHAVEADFCSHSSMLRLIYNLAMVFGAIRLNSVVVFGEFRGKKRIEDLKLRFLDDGLWEKFERHLRICRRLMKLGIQS</sequence>
<evidence type="ECO:0008006" key="3">
    <source>
        <dbReference type="Google" id="ProtNLM"/>
    </source>
</evidence>
<reference evidence="2" key="1">
    <citation type="journal article" date="2015" name="MBio">
        <title>Genome-Resolved Metagenomic Analysis Reveals Roles for Candidate Phyla and Other Microbial Community Members in Biogeochemical Transformations in Oil Reservoirs.</title>
        <authorList>
            <person name="Hu P."/>
            <person name="Tom L."/>
            <person name="Singh A."/>
            <person name="Thomas B.C."/>
            <person name="Baker B.J."/>
            <person name="Piceno Y.M."/>
            <person name="Andersen G.L."/>
            <person name="Banfield J.F."/>
        </authorList>
    </citation>
    <scope>NUCLEOTIDE SEQUENCE [LARGE SCALE GENOMIC DNA]</scope>
</reference>
<dbReference type="PATRIC" id="fig|2234.7.peg.712"/>
<dbReference type="AlphaFoldDB" id="A0A101E2G9"/>